<protein>
    <submittedName>
        <fullName evidence="2">Uncharacterized protein</fullName>
    </submittedName>
</protein>
<proteinExistence type="predicted"/>
<name>A0ABW1XKM0_9ALTE</name>
<keyword evidence="1" id="KW-1133">Transmembrane helix</keyword>
<accession>A0ABW1XKM0</accession>
<evidence type="ECO:0000313" key="2">
    <source>
        <dbReference type="EMBL" id="MFC6439810.1"/>
    </source>
</evidence>
<gene>
    <name evidence="2" type="ORF">ACFP85_06570</name>
</gene>
<dbReference type="RefSeq" id="WP_131256699.1">
    <property type="nucleotide sequence ID" value="NZ_JBHSUS010000001.1"/>
</dbReference>
<organism evidence="2 3">
    <name type="scientific">Pseudobowmanella zhangzhouensis</name>
    <dbReference type="NCBI Taxonomy" id="1537679"/>
    <lineage>
        <taxon>Bacteria</taxon>
        <taxon>Pseudomonadati</taxon>
        <taxon>Pseudomonadota</taxon>
        <taxon>Gammaproteobacteria</taxon>
        <taxon>Alteromonadales</taxon>
        <taxon>Alteromonadaceae</taxon>
    </lineage>
</organism>
<evidence type="ECO:0000256" key="1">
    <source>
        <dbReference type="SAM" id="Phobius"/>
    </source>
</evidence>
<dbReference type="Proteomes" id="UP001596364">
    <property type="component" value="Unassembled WGS sequence"/>
</dbReference>
<comment type="caution">
    <text evidence="2">The sequence shown here is derived from an EMBL/GenBank/DDBJ whole genome shotgun (WGS) entry which is preliminary data.</text>
</comment>
<keyword evidence="1" id="KW-0812">Transmembrane</keyword>
<keyword evidence="3" id="KW-1185">Reference proteome</keyword>
<sequence>MEFLQIYAVLAVCYFMWVFPHIHHHKLLGNGSIPAELITSLVFACTWPLALMDDLWRFFTSKCKGQ</sequence>
<keyword evidence="1" id="KW-0472">Membrane</keyword>
<feature type="transmembrane region" description="Helical" evidence="1">
    <location>
        <begin position="35"/>
        <end position="52"/>
    </location>
</feature>
<dbReference type="EMBL" id="JBHSUS010000001">
    <property type="protein sequence ID" value="MFC6439810.1"/>
    <property type="molecule type" value="Genomic_DNA"/>
</dbReference>
<reference evidence="3" key="1">
    <citation type="journal article" date="2019" name="Int. J. Syst. Evol. Microbiol.">
        <title>The Global Catalogue of Microorganisms (GCM) 10K type strain sequencing project: providing services to taxonomists for standard genome sequencing and annotation.</title>
        <authorList>
            <consortium name="The Broad Institute Genomics Platform"/>
            <consortium name="The Broad Institute Genome Sequencing Center for Infectious Disease"/>
            <person name="Wu L."/>
            <person name="Ma J."/>
        </authorList>
    </citation>
    <scope>NUCLEOTIDE SEQUENCE [LARGE SCALE GENOMIC DNA]</scope>
    <source>
        <strain evidence="3">CGMCC 1.16031</strain>
    </source>
</reference>
<evidence type="ECO:0000313" key="3">
    <source>
        <dbReference type="Proteomes" id="UP001596364"/>
    </source>
</evidence>
<feature type="transmembrane region" description="Helical" evidence="1">
    <location>
        <begin position="6"/>
        <end position="23"/>
    </location>
</feature>